<sequence>MEEAEARRAVRKALSEARANSLFSSLSSSSVRGCQKKSERTLAFAKLTDTLGECLEKMKEKDVLSLPILDLEKKTTKDSFHGFVAVESCLRVFLENMAVFLVGRKQEPFCVTSHESSSANPRVMPPMIEELGLQPGDVSRFGCQYSGDVPAKKTREDEEDPIASTFHATVQSVLDRLTANPRSRIVVRDSETLLSILKEKIAKIPRAHRCLVERLDGTSHAKHDVLSCTDIVKYLNENVEVQAALANVCLADVPYLFRKGFTVLKSGEKIYRDETLFVTNNDALRQQSALDFFPDIVGEKVSVCFVTTVPSSFVTPRPRDFTVHVRGDITSSDLRGMNIENLSMLKSDPLSFAATMRRRHHRDQTKADIGVFQSVDPKNTSLKDVMVLFANGCRRVYVVNGDLTGSSGVLDARNFLVGLTLQDEDIECVVSEGSQ</sequence>
<dbReference type="Proteomes" id="UP000198341">
    <property type="component" value="Chromosome 12"/>
</dbReference>
<reference evidence="3 4" key="1">
    <citation type="submission" date="2011-10" db="EMBL/GenBank/DDBJ databases">
        <authorList>
            <person name="Genoscope - CEA"/>
        </authorList>
    </citation>
    <scope>NUCLEOTIDE SEQUENCE [LARGE SCALE GENOMIC DNA]</scope>
    <source>
        <strain evidence="3 4">RCC 1105</strain>
    </source>
</reference>
<evidence type="ECO:0000259" key="2">
    <source>
        <dbReference type="PROSITE" id="PS51371"/>
    </source>
</evidence>
<evidence type="ECO:0000313" key="3">
    <source>
        <dbReference type="EMBL" id="CCO19070.1"/>
    </source>
</evidence>
<dbReference type="KEGG" id="bpg:Bathy12g02660"/>
<evidence type="ECO:0000256" key="1">
    <source>
        <dbReference type="PROSITE-ProRule" id="PRU00703"/>
    </source>
</evidence>
<dbReference type="SUPFAM" id="SSF54631">
    <property type="entry name" value="CBS-domain pair"/>
    <property type="match status" value="1"/>
</dbReference>
<keyword evidence="1" id="KW-0129">CBS domain</keyword>
<dbReference type="EMBL" id="FO082267">
    <property type="protein sequence ID" value="CCO19070.1"/>
    <property type="molecule type" value="Genomic_DNA"/>
</dbReference>
<organism evidence="3 4">
    <name type="scientific">Bathycoccus prasinos</name>
    <dbReference type="NCBI Taxonomy" id="41875"/>
    <lineage>
        <taxon>Eukaryota</taxon>
        <taxon>Viridiplantae</taxon>
        <taxon>Chlorophyta</taxon>
        <taxon>Mamiellophyceae</taxon>
        <taxon>Mamiellales</taxon>
        <taxon>Bathycoccaceae</taxon>
        <taxon>Bathycoccus</taxon>
    </lineage>
</organism>
<dbReference type="InterPro" id="IPR000644">
    <property type="entry name" value="CBS_dom"/>
</dbReference>
<accession>K8F2M8</accession>
<feature type="domain" description="CBS" evidence="2">
    <location>
        <begin position="38"/>
        <end position="99"/>
    </location>
</feature>
<dbReference type="GeneID" id="19012371"/>
<dbReference type="AlphaFoldDB" id="K8F2M8"/>
<protein>
    <recommendedName>
        <fullName evidence="2">CBS domain-containing protein</fullName>
    </recommendedName>
</protein>
<dbReference type="InterPro" id="IPR046342">
    <property type="entry name" value="CBS_dom_sf"/>
</dbReference>
<dbReference type="PROSITE" id="PS51371">
    <property type="entry name" value="CBS"/>
    <property type="match status" value="1"/>
</dbReference>
<evidence type="ECO:0000313" key="4">
    <source>
        <dbReference type="Proteomes" id="UP000198341"/>
    </source>
</evidence>
<proteinExistence type="predicted"/>
<gene>
    <name evidence="3" type="ordered locus">Bathy12g02660</name>
</gene>
<dbReference type="Gene3D" id="3.10.580.10">
    <property type="entry name" value="CBS-domain"/>
    <property type="match status" value="1"/>
</dbReference>
<name>K8F2M8_9CHLO</name>
<keyword evidence="4" id="KW-1185">Reference proteome</keyword>
<dbReference type="RefSeq" id="XP_007509955.1">
    <property type="nucleotide sequence ID" value="XM_007509893.1"/>
</dbReference>